<dbReference type="PANTHER" id="PTHR38542">
    <property type="entry name" value="OS04G0450500 PROTEIN"/>
    <property type="match status" value="1"/>
</dbReference>
<dbReference type="PANTHER" id="PTHR38542:SF2">
    <property type="entry name" value="REPLICATION FACTOR A C-TERMINAL DOMAIN-CONTAINING PROTEIN"/>
    <property type="match status" value="1"/>
</dbReference>
<dbReference type="Proteomes" id="UP000027120">
    <property type="component" value="Unassembled WGS sequence"/>
</dbReference>
<keyword evidence="2" id="KW-1185">Reference proteome</keyword>
<evidence type="ECO:0000313" key="2">
    <source>
        <dbReference type="Proteomes" id="UP000027120"/>
    </source>
</evidence>
<reference evidence="1 2" key="1">
    <citation type="submission" date="2014-04" db="EMBL/GenBank/DDBJ databases">
        <authorList>
            <consortium name="International Citrus Genome Consortium"/>
            <person name="Gmitter F."/>
            <person name="Chen C."/>
            <person name="Farmerie W."/>
            <person name="Harkins T."/>
            <person name="Desany B."/>
            <person name="Mohiuddin M."/>
            <person name="Kodira C."/>
            <person name="Borodovsky M."/>
            <person name="Lomsadze A."/>
            <person name="Burns P."/>
            <person name="Jenkins J."/>
            <person name="Prochnik S."/>
            <person name="Shu S."/>
            <person name="Chapman J."/>
            <person name="Pitluck S."/>
            <person name="Schmutz J."/>
            <person name="Rokhsar D."/>
        </authorList>
    </citation>
    <scope>NUCLEOTIDE SEQUENCE</scope>
</reference>
<proteinExistence type="predicted"/>
<sequence>MTSTIGWYGPLIDLSQAASHVGDFVVQLIVFVHCSTPVQVWTVGDETLPFFSVSLWQKLLRRQCVAFAGDVVLLQKWVQRTKSALQLLVHNSQVLSDKEGFRFRMDIRVTPNFLTVFICTSACICTMQLSRNWKVPEERKSRDCFSLSEHLVNLGVKKMFFSRRLCRTEDKDLVEDLICTGC</sequence>
<gene>
    <name evidence="1" type="ORF">CISIN_1g038805mg</name>
</gene>
<accession>A0A067GPY5</accession>
<evidence type="ECO:0000313" key="1">
    <source>
        <dbReference type="EMBL" id="KDO80725.1"/>
    </source>
</evidence>
<protein>
    <submittedName>
        <fullName evidence="1">Uncharacterized protein</fullName>
    </submittedName>
</protein>
<dbReference type="AlphaFoldDB" id="A0A067GPY5"/>
<dbReference type="EMBL" id="KK784876">
    <property type="protein sequence ID" value="KDO80725.1"/>
    <property type="molecule type" value="Genomic_DNA"/>
</dbReference>
<organism evidence="1 2">
    <name type="scientific">Citrus sinensis</name>
    <name type="common">Sweet orange</name>
    <name type="synonym">Citrus aurantium var. sinensis</name>
    <dbReference type="NCBI Taxonomy" id="2711"/>
    <lineage>
        <taxon>Eukaryota</taxon>
        <taxon>Viridiplantae</taxon>
        <taxon>Streptophyta</taxon>
        <taxon>Embryophyta</taxon>
        <taxon>Tracheophyta</taxon>
        <taxon>Spermatophyta</taxon>
        <taxon>Magnoliopsida</taxon>
        <taxon>eudicotyledons</taxon>
        <taxon>Gunneridae</taxon>
        <taxon>Pentapetalae</taxon>
        <taxon>rosids</taxon>
        <taxon>malvids</taxon>
        <taxon>Sapindales</taxon>
        <taxon>Rutaceae</taxon>
        <taxon>Aurantioideae</taxon>
        <taxon>Citrus</taxon>
    </lineage>
</organism>
<name>A0A067GPY5_CITSI</name>